<gene>
    <name evidence="5" type="primary">LOC113211878</name>
</gene>
<feature type="compositionally biased region" description="Basic and acidic residues" evidence="3">
    <location>
        <begin position="379"/>
        <end position="407"/>
    </location>
</feature>
<name>A0A6J1T6B3_FRAOC</name>
<dbReference type="GO" id="GO:0005684">
    <property type="term" value="C:U2-type spliceosomal complex"/>
    <property type="evidence" value="ECO:0007669"/>
    <property type="project" value="TreeGrafter"/>
</dbReference>
<comment type="similarity">
    <text evidence="1">Belongs to the CWC26 family.</text>
</comment>
<reference evidence="5" key="1">
    <citation type="submission" date="2025-08" db="UniProtKB">
        <authorList>
            <consortium name="RefSeq"/>
        </authorList>
    </citation>
    <scope>IDENTIFICATION</scope>
    <source>
        <tissue evidence="5">Whole organism</tissue>
    </source>
</reference>
<sequence>MSTETGKPSQKDYLKKYLSKSTDGKKKKKKKPKGPDPSRATVKVIDDDVDLSKLEQLDESALDLYELNEDAPQIVGLVDERPAEVKALDQYKQTQRWKVIGDTDGDVRVSSSGGSKPTDDVPSEEEEYDIRPKGSEPKSSKSRNHEDSSPPRRRKNDDDVSPPRKKRQDDSDTSPPRKRSGYDSDKSPPRRQRRDDSDTSPPRLKRSSDSSRRKYADESMTLSRKKRDSDSDVSPPRKRRQNDSDASPPRKGRHNDSDASPPRKGRQVSPARRRRNSDSDASPPRKQKPNRGGDHVTQKKHRYDSDTSPPRKTKGESRMEEERDRKQDGKMKKTLDGKRAGLQDPKHVKEELMELKRREDRAFEEMDVALSGRGAVAVQRDRKTGLKRDLAREQEEQRIKSEAENKHKEKYSRWGKGLKQTEDQQDRLAADMHEMSKPLARYADDTDLDSYLREQDREGDPMLAYLRNKKKEDSKSKLPLYQGAFPPNRYNIRPGYRWDGVDRSNGYEKKRFEAINAKKAVEEEAYKWSTSDM</sequence>
<evidence type="ECO:0000256" key="1">
    <source>
        <dbReference type="ARBA" id="ARBA00011069"/>
    </source>
</evidence>
<evidence type="ECO:0000313" key="4">
    <source>
        <dbReference type="Proteomes" id="UP000504606"/>
    </source>
</evidence>
<feature type="region of interest" description="Disordered" evidence="3">
    <location>
        <begin position="374"/>
        <end position="425"/>
    </location>
</feature>
<accession>A0A6J1T6B3</accession>
<feature type="compositionally biased region" description="Basic and acidic residues" evidence="3">
    <location>
        <begin position="129"/>
        <end position="170"/>
    </location>
</feature>
<dbReference type="RefSeq" id="XP_026286181.1">
    <property type="nucleotide sequence ID" value="XM_026430396.2"/>
</dbReference>
<protein>
    <recommendedName>
        <fullName evidence="2">BUD13 homolog</fullName>
    </recommendedName>
</protein>
<dbReference type="InterPro" id="IPR051112">
    <property type="entry name" value="CWC26_splicing_factor"/>
</dbReference>
<dbReference type="Pfam" id="PF09736">
    <property type="entry name" value="Bud13"/>
    <property type="match status" value="1"/>
</dbReference>
<feature type="compositionally biased region" description="Basic and acidic residues" evidence="3">
    <location>
        <begin position="206"/>
        <end position="217"/>
    </location>
</feature>
<proteinExistence type="inferred from homology"/>
<dbReference type="KEGG" id="foc:113211878"/>
<evidence type="ECO:0000256" key="2">
    <source>
        <dbReference type="ARBA" id="ARBA00014454"/>
    </source>
</evidence>
<feature type="region of interest" description="Disordered" evidence="3">
    <location>
        <begin position="1"/>
        <end position="44"/>
    </location>
</feature>
<dbReference type="GO" id="GO:0070274">
    <property type="term" value="C:RES complex"/>
    <property type="evidence" value="ECO:0007669"/>
    <property type="project" value="TreeGrafter"/>
</dbReference>
<dbReference type="AlphaFoldDB" id="A0A6J1T6B3"/>
<dbReference type="PANTHER" id="PTHR31809">
    <property type="entry name" value="BUD13 HOMOLOG"/>
    <property type="match status" value="1"/>
</dbReference>
<dbReference type="Proteomes" id="UP000504606">
    <property type="component" value="Unplaced"/>
</dbReference>
<dbReference type="InterPro" id="IPR018609">
    <property type="entry name" value="Bud13"/>
</dbReference>
<feature type="region of interest" description="Disordered" evidence="3">
    <location>
        <begin position="91"/>
        <end position="352"/>
    </location>
</feature>
<feature type="compositionally biased region" description="Basic residues" evidence="3">
    <location>
        <begin position="263"/>
        <end position="275"/>
    </location>
</feature>
<keyword evidence="4" id="KW-1185">Reference proteome</keyword>
<dbReference type="GeneID" id="113211878"/>
<feature type="compositionally biased region" description="Basic and acidic residues" evidence="3">
    <location>
        <begin position="180"/>
        <end position="197"/>
    </location>
</feature>
<dbReference type="GO" id="GO:0000398">
    <property type="term" value="P:mRNA splicing, via spliceosome"/>
    <property type="evidence" value="ECO:0007669"/>
    <property type="project" value="TreeGrafter"/>
</dbReference>
<organism evidence="4 5">
    <name type="scientific">Frankliniella occidentalis</name>
    <name type="common">Western flower thrips</name>
    <name type="synonym">Euthrips occidentalis</name>
    <dbReference type="NCBI Taxonomy" id="133901"/>
    <lineage>
        <taxon>Eukaryota</taxon>
        <taxon>Metazoa</taxon>
        <taxon>Ecdysozoa</taxon>
        <taxon>Arthropoda</taxon>
        <taxon>Hexapoda</taxon>
        <taxon>Insecta</taxon>
        <taxon>Pterygota</taxon>
        <taxon>Neoptera</taxon>
        <taxon>Paraneoptera</taxon>
        <taxon>Thysanoptera</taxon>
        <taxon>Terebrantia</taxon>
        <taxon>Thripoidea</taxon>
        <taxon>Thripidae</taxon>
        <taxon>Frankliniella</taxon>
    </lineage>
</organism>
<evidence type="ECO:0000313" key="5">
    <source>
        <dbReference type="RefSeq" id="XP_026286181.1"/>
    </source>
</evidence>
<feature type="compositionally biased region" description="Basic and acidic residues" evidence="3">
    <location>
        <begin position="313"/>
        <end position="352"/>
    </location>
</feature>
<dbReference type="GO" id="GO:0003723">
    <property type="term" value="F:RNA binding"/>
    <property type="evidence" value="ECO:0007669"/>
    <property type="project" value="TreeGrafter"/>
</dbReference>
<evidence type="ECO:0000256" key="3">
    <source>
        <dbReference type="SAM" id="MobiDB-lite"/>
    </source>
</evidence>
<dbReference type="OrthoDB" id="6022at2759"/>
<dbReference type="PANTHER" id="PTHR31809:SF0">
    <property type="entry name" value="BUD13 HOMOLOG"/>
    <property type="match status" value="1"/>
</dbReference>